<proteinExistence type="predicted"/>
<evidence type="ECO:0000313" key="3">
    <source>
        <dbReference type="Proteomes" id="UP000543908"/>
    </source>
</evidence>
<reference evidence="2 3" key="1">
    <citation type="submission" date="2020-05" db="EMBL/GenBank/DDBJ databases">
        <title>Onion-isolated Pseudomonas sp.</title>
        <authorList>
            <person name="Fujikawa T."/>
            <person name="Sawada H."/>
        </authorList>
    </citation>
    <scope>NUCLEOTIDE SEQUENCE [LARGE SCALE GENOMIC DNA]</scope>
    <source>
        <strain evidence="2 3">MAFF 301512</strain>
    </source>
</reference>
<dbReference type="InterPro" id="IPR053136">
    <property type="entry name" value="UTP_pyrophosphatase-like"/>
</dbReference>
<dbReference type="PANTHER" id="PTHR30399">
    <property type="entry name" value="UNCHARACTERIZED PROTEIN YGJP"/>
    <property type="match status" value="1"/>
</dbReference>
<dbReference type="EMBL" id="JABUHS010000100">
    <property type="protein sequence ID" value="NWN61974.1"/>
    <property type="molecule type" value="Genomic_DNA"/>
</dbReference>
<dbReference type="RefSeq" id="WP_179028285.1">
    <property type="nucleotide sequence ID" value="NZ_JABUHS010000100.1"/>
</dbReference>
<evidence type="ECO:0000259" key="1">
    <source>
        <dbReference type="Pfam" id="PF01863"/>
    </source>
</evidence>
<organism evidence="2 3">
    <name type="scientific">Pseudomonas allii</name>
    <dbReference type="NCBI Taxonomy" id="2740531"/>
    <lineage>
        <taxon>Bacteria</taxon>
        <taxon>Pseudomonadati</taxon>
        <taxon>Pseudomonadota</taxon>
        <taxon>Gammaproteobacteria</taxon>
        <taxon>Pseudomonadales</taxon>
        <taxon>Pseudomonadaceae</taxon>
        <taxon>Pseudomonas</taxon>
    </lineage>
</organism>
<comment type="caution">
    <text evidence="2">The sequence shown here is derived from an EMBL/GenBank/DDBJ whole genome shotgun (WGS) entry which is preliminary data.</text>
</comment>
<feature type="domain" description="YgjP-like metallopeptidase" evidence="1">
    <location>
        <begin position="23"/>
        <end position="228"/>
    </location>
</feature>
<gene>
    <name evidence="2" type="ORF">HT123_12865</name>
</gene>
<dbReference type="InterPro" id="IPR002725">
    <property type="entry name" value="YgjP-like_metallopeptidase"/>
</dbReference>
<dbReference type="CDD" id="cd07344">
    <property type="entry name" value="M48_yhfN_like"/>
    <property type="match status" value="1"/>
</dbReference>
<sequence>MSEHIDLGDIRVEVQRKNNKHAHLYVYPPEGRVHISAPLHMGLDALRAFAISRLSWIKAQQRQMRAQPRETQREYLNRESHQVWGKRYLLEVIEVNAAPVVELKHSALVLQIRPGSDEARCEALLDSWYREQIRAKLPALLGKWQSLMGVHVRRILVQRMKTRWGGCNPSTGNIRLNTELAKKPPECLEYILIHELAHLVEPTHNNRFQALMDKFMPHWRQVKDELNRLPVRHEEWDH</sequence>
<dbReference type="Gene3D" id="3.30.2010.10">
    <property type="entry name" value="Metalloproteases ('zincins'), catalytic domain"/>
    <property type="match status" value="1"/>
</dbReference>
<dbReference type="Pfam" id="PF01863">
    <property type="entry name" value="YgjP-like"/>
    <property type="match status" value="1"/>
</dbReference>
<dbReference type="Proteomes" id="UP000543908">
    <property type="component" value="Unassembled WGS sequence"/>
</dbReference>
<name>A0A7Y8UUY7_9PSED</name>
<dbReference type="PANTHER" id="PTHR30399:SF1">
    <property type="entry name" value="UTP PYROPHOSPHATASE"/>
    <property type="match status" value="1"/>
</dbReference>
<evidence type="ECO:0000313" key="2">
    <source>
        <dbReference type="EMBL" id="NWN61974.1"/>
    </source>
</evidence>
<protein>
    <submittedName>
        <fullName evidence="2">M48 family metallopeptidase</fullName>
    </submittedName>
</protein>
<accession>A0A7Y8UUY7</accession>
<dbReference type="AlphaFoldDB" id="A0A7Y8UUY7"/>